<feature type="domain" description="GGDEF" evidence="3">
    <location>
        <begin position="157"/>
        <end position="290"/>
    </location>
</feature>
<dbReference type="InterPro" id="IPR035965">
    <property type="entry name" value="PAS-like_dom_sf"/>
</dbReference>
<dbReference type="AlphaFoldDB" id="A0A418X636"/>
<dbReference type="Gene3D" id="3.30.450.20">
    <property type="entry name" value="PAS domain"/>
    <property type="match status" value="1"/>
</dbReference>
<dbReference type="InterPro" id="IPR000160">
    <property type="entry name" value="GGDEF_dom"/>
</dbReference>
<evidence type="ECO:0000259" key="2">
    <source>
        <dbReference type="PROSITE" id="PS50113"/>
    </source>
</evidence>
<dbReference type="InterPro" id="IPR000700">
    <property type="entry name" value="PAS-assoc_C"/>
</dbReference>
<dbReference type="InterPro" id="IPR043128">
    <property type="entry name" value="Rev_trsase/Diguanyl_cyclase"/>
</dbReference>
<dbReference type="PROSITE" id="PS50112">
    <property type="entry name" value="PAS"/>
    <property type="match status" value="1"/>
</dbReference>
<comment type="caution">
    <text evidence="4">The sequence shown here is derived from an EMBL/GenBank/DDBJ whole genome shotgun (WGS) entry which is preliminary data.</text>
</comment>
<evidence type="ECO:0000313" key="5">
    <source>
        <dbReference type="Proteomes" id="UP000285190"/>
    </source>
</evidence>
<dbReference type="InterPro" id="IPR001610">
    <property type="entry name" value="PAC"/>
</dbReference>
<dbReference type="NCBIfam" id="TIGR00229">
    <property type="entry name" value="sensory_box"/>
    <property type="match status" value="1"/>
</dbReference>
<dbReference type="SMART" id="SM00267">
    <property type="entry name" value="GGDEF"/>
    <property type="match status" value="1"/>
</dbReference>
<evidence type="ECO:0000259" key="1">
    <source>
        <dbReference type="PROSITE" id="PS50112"/>
    </source>
</evidence>
<dbReference type="Proteomes" id="UP000285190">
    <property type="component" value="Unassembled WGS sequence"/>
</dbReference>
<dbReference type="NCBIfam" id="TIGR00254">
    <property type="entry name" value="GGDEF"/>
    <property type="match status" value="1"/>
</dbReference>
<dbReference type="PROSITE" id="PS50113">
    <property type="entry name" value="PAC"/>
    <property type="match status" value="1"/>
</dbReference>
<organism evidence="4 5">
    <name type="scientific">Noviherbaspirillum cavernae</name>
    <dbReference type="NCBI Taxonomy" id="2320862"/>
    <lineage>
        <taxon>Bacteria</taxon>
        <taxon>Pseudomonadati</taxon>
        <taxon>Pseudomonadota</taxon>
        <taxon>Betaproteobacteria</taxon>
        <taxon>Burkholderiales</taxon>
        <taxon>Oxalobacteraceae</taxon>
        <taxon>Noviherbaspirillum</taxon>
    </lineage>
</organism>
<dbReference type="SMART" id="SM00086">
    <property type="entry name" value="PAC"/>
    <property type="match status" value="1"/>
</dbReference>
<name>A0A418X636_9BURK</name>
<reference evidence="4 5" key="1">
    <citation type="submission" date="2018-09" db="EMBL/GenBank/DDBJ databases">
        <authorList>
            <person name="Zhu H."/>
        </authorList>
    </citation>
    <scope>NUCLEOTIDE SEQUENCE [LARGE SCALE GENOMIC DNA]</scope>
    <source>
        <strain evidence="4 5">K2R10-39</strain>
    </source>
</reference>
<dbReference type="EMBL" id="QYUN01000002">
    <property type="protein sequence ID" value="RJG07836.1"/>
    <property type="molecule type" value="Genomic_DNA"/>
</dbReference>
<gene>
    <name evidence="4" type="ORF">D3870_04755</name>
</gene>
<dbReference type="InterPro" id="IPR013767">
    <property type="entry name" value="PAS_fold"/>
</dbReference>
<dbReference type="CDD" id="cd00130">
    <property type="entry name" value="PAS"/>
    <property type="match status" value="1"/>
</dbReference>
<dbReference type="SMART" id="SM00091">
    <property type="entry name" value="PAS"/>
    <property type="match status" value="1"/>
</dbReference>
<sequence length="293" mass="32876">MLANALSCAANAIFLTDRTGHIVWANEAFCRLSGYSLQEVLGYTPAMVNSGMQSDSFYADLWRTILTGNAWRGRMVERRKNGALYSVEETITPLRDEQGVITHFIAIQLDMTLQKEGSEHEREHYLAYHDVLTGLPNRTMFVNLEQQALSYAKREQLALALLFLDLDRFKEVNDVFGHIVGDRLLLAVAERLMAAIRKSDTVARFGGDEFAILIPNLADTGVAVNLARKLTAIIAQPFRITERELHIGVSIGIAIYPDDGDTPEELMKKADEAMYRAKKNGGNTFRFPDRHTP</sequence>
<evidence type="ECO:0000313" key="4">
    <source>
        <dbReference type="EMBL" id="RJG07836.1"/>
    </source>
</evidence>
<dbReference type="PROSITE" id="PS50887">
    <property type="entry name" value="GGDEF"/>
    <property type="match status" value="1"/>
</dbReference>
<feature type="domain" description="PAC" evidence="2">
    <location>
        <begin position="69"/>
        <end position="123"/>
    </location>
</feature>
<proteinExistence type="predicted"/>
<dbReference type="PANTHER" id="PTHR46663">
    <property type="entry name" value="DIGUANYLATE CYCLASE DGCT-RELATED"/>
    <property type="match status" value="1"/>
</dbReference>
<dbReference type="Pfam" id="PF00989">
    <property type="entry name" value="PAS"/>
    <property type="match status" value="1"/>
</dbReference>
<evidence type="ECO:0000259" key="3">
    <source>
        <dbReference type="PROSITE" id="PS50887"/>
    </source>
</evidence>
<dbReference type="FunFam" id="3.30.70.270:FF:000001">
    <property type="entry name" value="Diguanylate cyclase domain protein"/>
    <property type="match status" value="1"/>
</dbReference>
<accession>A0A418X636</accession>
<dbReference type="InterPro" id="IPR052163">
    <property type="entry name" value="DGC-Regulatory_Protein"/>
</dbReference>
<dbReference type="InterPro" id="IPR000014">
    <property type="entry name" value="PAS"/>
</dbReference>
<dbReference type="InterPro" id="IPR029787">
    <property type="entry name" value="Nucleotide_cyclase"/>
</dbReference>
<protein>
    <submittedName>
        <fullName evidence="4">Sensor domain-containing diguanylate cyclase</fullName>
    </submittedName>
</protein>
<dbReference type="OrthoDB" id="9813903at2"/>
<keyword evidence="5" id="KW-1185">Reference proteome</keyword>
<dbReference type="CDD" id="cd01949">
    <property type="entry name" value="GGDEF"/>
    <property type="match status" value="1"/>
</dbReference>
<dbReference type="SUPFAM" id="SSF55785">
    <property type="entry name" value="PYP-like sensor domain (PAS domain)"/>
    <property type="match status" value="1"/>
</dbReference>
<dbReference type="Pfam" id="PF00990">
    <property type="entry name" value="GGDEF"/>
    <property type="match status" value="1"/>
</dbReference>
<dbReference type="PANTHER" id="PTHR46663:SF3">
    <property type="entry name" value="SLL0267 PROTEIN"/>
    <property type="match status" value="1"/>
</dbReference>
<dbReference type="GO" id="GO:0003824">
    <property type="term" value="F:catalytic activity"/>
    <property type="evidence" value="ECO:0007669"/>
    <property type="project" value="UniProtKB-ARBA"/>
</dbReference>
<feature type="domain" description="PAS" evidence="1">
    <location>
        <begin position="1"/>
        <end position="42"/>
    </location>
</feature>
<dbReference type="Gene3D" id="3.30.70.270">
    <property type="match status" value="1"/>
</dbReference>
<dbReference type="SUPFAM" id="SSF55073">
    <property type="entry name" value="Nucleotide cyclase"/>
    <property type="match status" value="1"/>
</dbReference>
<dbReference type="GO" id="GO:0006355">
    <property type="term" value="P:regulation of DNA-templated transcription"/>
    <property type="evidence" value="ECO:0007669"/>
    <property type="project" value="InterPro"/>
</dbReference>